<dbReference type="PANTHER" id="PTHR38099">
    <property type="entry name" value="LARGE RIBOSOMAL RNA SUBUNIT ACCUMULATION PROTEIN YCED"/>
    <property type="match status" value="1"/>
</dbReference>
<gene>
    <name evidence="6" type="ORF">H9645_03360</name>
</gene>
<dbReference type="EMBL" id="JACSQJ010000001">
    <property type="protein sequence ID" value="MBD7987065.1"/>
    <property type="molecule type" value="Genomic_DNA"/>
</dbReference>
<evidence type="ECO:0000313" key="7">
    <source>
        <dbReference type="Proteomes" id="UP000647183"/>
    </source>
</evidence>
<keyword evidence="4" id="KW-0690">Ribosome biogenesis</keyword>
<evidence type="ECO:0000313" key="6">
    <source>
        <dbReference type="EMBL" id="MBD7987065.1"/>
    </source>
</evidence>
<evidence type="ECO:0000256" key="4">
    <source>
        <dbReference type="ARBA" id="ARBA00022517"/>
    </source>
</evidence>
<dbReference type="InterPro" id="IPR039255">
    <property type="entry name" value="YceD_bac"/>
</dbReference>
<evidence type="ECO:0000256" key="2">
    <source>
        <dbReference type="ARBA" id="ARBA00010740"/>
    </source>
</evidence>
<accession>A0ABR8UGB1</accession>
<comment type="similarity">
    <text evidence="2">Belongs to the DUF177 domain family.</text>
</comment>
<organism evidence="6 7">
    <name type="scientific">Luteimonas colneyensis</name>
    <dbReference type="NCBI Taxonomy" id="2762230"/>
    <lineage>
        <taxon>Bacteria</taxon>
        <taxon>Pseudomonadati</taxon>
        <taxon>Pseudomonadota</taxon>
        <taxon>Gammaproteobacteria</taxon>
        <taxon>Lysobacterales</taxon>
        <taxon>Lysobacteraceae</taxon>
        <taxon>Luteimonas</taxon>
    </lineage>
</organism>
<name>A0ABR8UGB1_9GAMM</name>
<dbReference type="InterPro" id="IPR003772">
    <property type="entry name" value="YceD"/>
</dbReference>
<comment type="caution">
    <text evidence="6">The sequence shown here is derived from an EMBL/GenBank/DDBJ whole genome shotgun (WGS) entry which is preliminary data.</text>
</comment>
<reference evidence="6 7" key="1">
    <citation type="submission" date="2020-08" db="EMBL/GenBank/DDBJ databases">
        <title>A Genomic Blueprint of the Chicken Gut Microbiome.</title>
        <authorList>
            <person name="Gilroy R."/>
            <person name="Ravi A."/>
            <person name="Getino M."/>
            <person name="Pursley I."/>
            <person name="Horton D.L."/>
            <person name="Alikhan N.-F."/>
            <person name="Baker D."/>
            <person name="Gharbi K."/>
            <person name="Hall N."/>
            <person name="Watson M."/>
            <person name="Adriaenssens E.M."/>
            <person name="Foster-Nyarko E."/>
            <person name="Jarju S."/>
            <person name="Secka A."/>
            <person name="Antonio M."/>
            <person name="Oren A."/>
            <person name="Chaudhuri R."/>
            <person name="La Ragione R.M."/>
            <person name="Hildebrand F."/>
            <person name="Pallen M.J."/>
        </authorList>
    </citation>
    <scope>NUCLEOTIDE SEQUENCE [LARGE SCALE GENOMIC DNA]</scope>
    <source>
        <strain evidence="6 7">Sa2BVA3</strain>
    </source>
</reference>
<comment type="function">
    <text evidence="1">Plays a role in synthesis, processing and/or stability of 23S rRNA.</text>
</comment>
<keyword evidence="7" id="KW-1185">Reference proteome</keyword>
<evidence type="ECO:0000256" key="5">
    <source>
        <dbReference type="ARBA" id="ARBA00031841"/>
    </source>
</evidence>
<proteinExistence type="inferred from homology"/>
<dbReference type="Proteomes" id="UP000647183">
    <property type="component" value="Unassembled WGS sequence"/>
</dbReference>
<dbReference type="Pfam" id="PF02620">
    <property type="entry name" value="YceD"/>
    <property type="match status" value="1"/>
</dbReference>
<dbReference type="PANTHER" id="PTHR38099:SF1">
    <property type="entry name" value="LARGE RIBOSOMAL RNA SUBUNIT ACCUMULATION PROTEIN YCED"/>
    <property type="match status" value="1"/>
</dbReference>
<evidence type="ECO:0000256" key="1">
    <source>
        <dbReference type="ARBA" id="ARBA00002868"/>
    </source>
</evidence>
<evidence type="ECO:0000256" key="3">
    <source>
        <dbReference type="ARBA" id="ARBA00015716"/>
    </source>
</evidence>
<dbReference type="RefSeq" id="WP_191728287.1">
    <property type="nucleotide sequence ID" value="NZ_JACSQJ010000001.1"/>
</dbReference>
<protein>
    <recommendedName>
        <fullName evidence="3">Large ribosomal RNA subunit accumulation protein YceD</fullName>
    </recommendedName>
    <alternativeName>
        <fullName evidence="5">23S rRNA accumulation protein YceD</fullName>
    </alternativeName>
</protein>
<sequence>MSADVPEVLDAWRMVAARREFAGRLPLSALPRLRELLVDAEGDVAFTLSFDRDALRVPYVELGIEAQLPLLCQRTLQRFVHPVAVVQRLGLLRAGDEEAEVAEAALPEGYEVLEVGEDGAIRPADLVEDELILAVPVVPVSPGSESVDRDWPVTDDEEAQANPFAALAALKKNT</sequence>